<feature type="compositionally biased region" description="Basic and acidic residues" evidence="14">
    <location>
        <begin position="631"/>
        <end position="644"/>
    </location>
</feature>
<dbReference type="InterPro" id="IPR050515">
    <property type="entry name" value="Beta-lactam/transpept"/>
</dbReference>
<protein>
    <submittedName>
        <fullName evidence="17">Penicillin-binding protein 2</fullName>
        <ecNumber evidence="17">3.4.16.4</ecNumber>
    </submittedName>
</protein>
<evidence type="ECO:0000256" key="14">
    <source>
        <dbReference type="SAM" id="MobiDB-lite"/>
    </source>
</evidence>
<sequence length="644" mass="70568">MKSPKPVSSAQQNFTFTRRTMFIGGVQAALGLVLSARMAYIAVAENEKYKLLSESNRVNLTLIPPRRGWFIDRYGKPIATNRADFRVDLIPERVVNKEKTVATLSKLLNLSQDATERVSRELKKAKGFQPIQVADGLDYDSYAKVSVRLPELPGVSPRQGFSRYYPSGPAVGHLIGYVGVVSAEEYQERRDPLLITPGFKIGKAGLEKSYEEQLKGTPGAKRVEVTARGKIVRDLSTKGDIPGDPVQLTIDIDLHNYAARRLGQESGSVIIFDCWTGDLLCMVSMPSFDPNSFSDGIGSLEYKWLREDDHIPLLNKSLQGLYPPGSTLKPMAAVAFQKHGIDPDETVFCGGGYRLGNRVFKCLGHHGTMNMRNAIMKSCNTYFYSMGNRVGYDAIAPVAREFGLGQEFDLPFQSQYYGTIPDSEWMKRKYDKEWARSDTLNAVIGQGYVLTSPLQLAVMAARIASGLKVDPHILYKKRKAAPHLPFPEEHLAVARDGMDLVVNGAGTAVRSRLDIPDVKLAGKTGTAQVRAITGSYRGKGGLWKHRDHGLFVCFAPVGNPRYGASVVIEHGMGGARAAAPVAKDVLTFLYDREQAMATLESLEAGWGGTPEQRMARSLAAFTAASNGPSKADSEAAQKKEADPI</sequence>
<evidence type="ECO:0000256" key="5">
    <source>
        <dbReference type="ARBA" id="ARBA00022645"/>
    </source>
</evidence>
<comment type="caution">
    <text evidence="17">The sequence shown here is derived from an EMBL/GenBank/DDBJ whole genome shotgun (WGS) entry which is preliminary data.</text>
</comment>
<keyword evidence="8 17" id="KW-0378">Hydrolase</keyword>
<feature type="domain" description="Penicillin-binding protein transpeptidase" evidence="15">
    <location>
        <begin position="267"/>
        <end position="586"/>
    </location>
</feature>
<dbReference type="EMBL" id="JBHSDH010000011">
    <property type="protein sequence ID" value="MFC4291369.1"/>
    <property type="molecule type" value="Genomic_DNA"/>
</dbReference>
<dbReference type="Gene3D" id="3.40.710.10">
    <property type="entry name" value="DD-peptidase/beta-lactamase superfamily"/>
    <property type="match status" value="1"/>
</dbReference>
<evidence type="ECO:0000256" key="11">
    <source>
        <dbReference type="ARBA" id="ARBA00022989"/>
    </source>
</evidence>
<evidence type="ECO:0000259" key="15">
    <source>
        <dbReference type="Pfam" id="PF00905"/>
    </source>
</evidence>
<evidence type="ECO:0000313" key="18">
    <source>
        <dbReference type="Proteomes" id="UP001595887"/>
    </source>
</evidence>
<dbReference type="Gene3D" id="3.30.1390.30">
    <property type="entry name" value="Penicillin-binding protein 2a, domain 3"/>
    <property type="match status" value="1"/>
</dbReference>
<name>A0ABV8RDM5_9SPHN</name>
<dbReference type="SUPFAM" id="SSF56519">
    <property type="entry name" value="Penicillin binding protein dimerisation domain"/>
    <property type="match status" value="1"/>
</dbReference>
<dbReference type="GO" id="GO:0009002">
    <property type="term" value="F:serine-type D-Ala-D-Ala carboxypeptidase activity"/>
    <property type="evidence" value="ECO:0007669"/>
    <property type="project" value="UniProtKB-EC"/>
</dbReference>
<keyword evidence="9" id="KW-0133">Cell shape</keyword>
<evidence type="ECO:0000256" key="7">
    <source>
        <dbReference type="ARBA" id="ARBA00022692"/>
    </source>
</evidence>
<evidence type="ECO:0000256" key="6">
    <source>
        <dbReference type="ARBA" id="ARBA00022670"/>
    </source>
</evidence>
<dbReference type="InterPro" id="IPR012338">
    <property type="entry name" value="Beta-lactam/transpept-like"/>
</dbReference>
<organism evidence="17 18">
    <name type="scientific">Sphingorhabdus arenilitoris</name>
    <dbReference type="NCBI Taxonomy" id="1490041"/>
    <lineage>
        <taxon>Bacteria</taxon>
        <taxon>Pseudomonadati</taxon>
        <taxon>Pseudomonadota</taxon>
        <taxon>Alphaproteobacteria</taxon>
        <taxon>Sphingomonadales</taxon>
        <taxon>Sphingomonadaceae</taxon>
        <taxon>Sphingorhabdus</taxon>
    </lineage>
</organism>
<evidence type="ECO:0000256" key="9">
    <source>
        <dbReference type="ARBA" id="ARBA00022960"/>
    </source>
</evidence>
<dbReference type="SUPFAM" id="SSF56601">
    <property type="entry name" value="beta-lactamase/transpeptidase-like"/>
    <property type="match status" value="1"/>
</dbReference>
<dbReference type="Proteomes" id="UP001595887">
    <property type="component" value="Unassembled WGS sequence"/>
</dbReference>
<feature type="region of interest" description="Disordered" evidence="14">
    <location>
        <begin position="622"/>
        <end position="644"/>
    </location>
</feature>
<keyword evidence="13" id="KW-0961">Cell wall biogenesis/degradation</keyword>
<evidence type="ECO:0000259" key="16">
    <source>
        <dbReference type="Pfam" id="PF03717"/>
    </source>
</evidence>
<feature type="domain" description="Penicillin-binding protein dimerisation" evidence="16">
    <location>
        <begin position="63"/>
        <end position="234"/>
    </location>
</feature>
<keyword evidence="18" id="KW-1185">Reference proteome</keyword>
<dbReference type="EC" id="3.4.16.4" evidence="17"/>
<keyword evidence="10" id="KW-0573">Peptidoglycan synthesis</keyword>
<dbReference type="InterPro" id="IPR001460">
    <property type="entry name" value="PCN-bd_Tpept"/>
</dbReference>
<dbReference type="InterPro" id="IPR017790">
    <property type="entry name" value="Penicillin-binding_protein_2"/>
</dbReference>
<dbReference type="NCBIfam" id="TIGR03423">
    <property type="entry name" value="pbp2_mrdA"/>
    <property type="match status" value="1"/>
</dbReference>
<dbReference type="InterPro" id="IPR036138">
    <property type="entry name" value="PBP_dimer_sf"/>
</dbReference>
<keyword evidence="5 17" id="KW-0121">Carboxypeptidase</keyword>
<dbReference type="PANTHER" id="PTHR30627">
    <property type="entry name" value="PEPTIDOGLYCAN D,D-TRANSPEPTIDASE"/>
    <property type="match status" value="1"/>
</dbReference>
<comment type="subcellular location">
    <subcellularLocation>
        <location evidence="2">Cell membrane</location>
    </subcellularLocation>
    <subcellularLocation>
        <location evidence="1">Membrane</location>
        <topology evidence="1">Single-pass membrane protein</topology>
    </subcellularLocation>
</comment>
<evidence type="ECO:0000256" key="10">
    <source>
        <dbReference type="ARBA" id="ARBA00022984"/>
    </source>
</evidence>
<dbReference type="RefSeq" id="WP_381421146.1">
    <property type="nucleotide sequence ID" value="NZ_JBHSDH010000011.1"/>
</dbReference>
<keyword evidence="6" id="KW-0645">Protease</keyword>
<keyword evidence="11" id="KW-1133">Transmembrane helix</keyword>
<evidence type="ECO:0000256" key="4">
    <source>
        <dbReference type="ARBA" id="ARBA00022519"/>
    </source>
</evidence>
<proteinExistence type="predicted"/>
<accession>A0ABV8RDM5</accession>
<dbReference type="PANTHER" id="PTHR30627:SF2">
    <property type="entry name" value="PEPTIDOGLYCAN D,D-TRANSPEPTIDASE MRDA"/>
    <property type="match status" value="1"/>
</dbReference>
<evidence type="ECO:0000313" key="17">
    <source>
        <dbReference type="EMBL" id="MFC4291369.1"/>
    </source>
</evidence>
<evidence type="ECO:0000256" key="3">
    <source>
        <dbReference type="ARBA" id="ARBA00022475"/>
    </source>
</evidence>
<keyword evidence="7" id="KW-0812">Transmembrane</keyword>
<dbReference type="Gene3D" id="3.90.1310.10">
    <property type="entry name" value="Penicillin-binding protein 2a (Domain 2)"/>
    <property type="match status" value="1"/>
</dbReference>
<evidence type="ECO:0000256" key="8">
    <source>
        <dbReference type="ARBA" id="ARBA00022801"/>
    </source>
</evidence>
<keyword evidence="3" id="KW-1003">Cell membrane</keyword>
<dbReference type="InterPro" id="IPR005311">
    <property type="entry name" value="PBP_dimer"/>
</dbReference>
<keyword evidence="4" id="KW-0997">Cell inner membrane</keyword>
<evidence type="ECO:0000256" key="2">
    <source>
        <dbReference type="ARBA" id="ARBA00004236"/>
    </source>
</evidence>
<keyword evidence="12" id="KW-0472">Membrane</keyword>
<evidence type="ECO:0000256" key="12">
    <source>
        <dbReference type="ARBA" id="ARBA00023136"/>
    </source>
</evidence>
<dbReference type="Pfam" id="PF00905">
    <property type="entry name" value="Transpeptidase"/>
    <property type="match status" value="1"/>
</dbReference>
<evidence type="ECO:0000256" key="13">
    <source>
        <dbReference type="ARBA" id="ARBA00023316"/>
    </source>
</evidence>
<gene>
    <name evidence="17" type="primary">mrdA</name>
    <name evidence="17" type="ORF">ACFOWX_02960</name>
</gene>
<reference evidence="18" key="1">
    <citation type="journal article" date="2019" name="Int. J. Syst. Evol. Microbiol.">
        <title>The Global Catalogue of Microorganisms (GCM) 10K type strain sequencing project: providing services to taxonomists for standard genome sequencing and annotation.</title>
        <authorList>
            <consortium name="The Broad Institute Genomics Platform"/>
            <consortium name="The Broad Institute Genome Sequencing Center for Infectious Disease"/>
            <person name="Wu L."/>
            <person name="Ma J."/>
        </authorList>
    </citation>
    <scope>NUCLEOTIDE SEQUENCE [LARGE SCALE GENOMIC DNA]</scope>
    <source>
        <strain evidence="18">CECT 8531</strain>
    </source>
</reference>
<dbReference type="Pfam" id="PF03717">
    <property type="entry name" value="PBP_dimer"/>
    <property type="match status" value="1"/>
</dbReference>
<evidence type="ECO:0000256" key="1">
    <source>
        <dbReference type="ARBA" id="ARBA00004167"/>
    </source>
</evidence>